<feature type="compositionally biased region" description="Basic and acidic residues" evidence="1">
    <location>
        <begin position="251"/>
        <end position="273"/>
    </location>
</feature>
<name>A0A2K8ZA44_9BACT</name>
<gene>
    <name evidence="2" type="ORF">CWM47_35680</name>
</gene>
<evidence type="ECO:0000313" key="2">
    <source>
        <dbReference type="EMBL" id="AUD06720.1"/>
    </source>
</evidence>
<organism evidence="2 3">
    <name type="scientific">Spirosoma pollinicola</name>
    <dbReference type="NCBI Taxonomy" id="2057025"/>
    <lineage>
        <taxon>Bacteria</taxon>
        <taxon>Pseudomonadati</taxon>
        <taxon>Bacteroidota</taxon>
        <taxon>Cytophagia</taxon>
        <taxon>Cytophagales</taxon>
        <taxon>Cytophagaceae</taxon>
        <taxon>Spirosoma</taxon>
    </lineage>
</organism>
<keyword evidence="3" id="KW-1185">Reference proteome</keyword>
<sequence>MIAKISNGGKGSCIGLVQYLEKEGEGNWFTHDKGNIDASQVTSSIDANRKHLGQQDDKYYQVILSPSQSELNHLGNNRHQMEAFTRGAMDQYASQFGKGIKSTDLVWFAKIEQARTFSHTDKAVQQQQRVEGESKEGPQTHVHIIVSRTEDLTRYQQKKQAGEIDRKHPLKLSPATNHRATSQGAVQGGFDRTEFKQAVEAQFDRQFGYQRPLTETFNYANTLQKGSQEERLALRLEALKQQPNHLNWEQSKVKSSEVEREKDQDRSKENFTL</sequence>
<feature type="region of interest" description="Disordered" evidence="1">
    <location>
        <begin position="241"/>
        <end position="273"/>
    </location>
</feature>
<dbReference type="EMBL" id="CP025096">
    <property type="protein sequence ID" value="AUD06720.1"/>
    <property type="molecule type" value="Genomic_DNA"/>
</dbReference>
<dbReference type="Pfam" id="PF18976">
    <property type="entry name" value="DUF5712"/>
    <property type="match status" value="1"/>
</dbReference>
<dbReference type="OrthoDB" id="1404627at2"/>
<dbReference type="RefSeq" id="WP_100993255.1">
    <property type="nucleotide sequence ID" value="NZ_CP025096.1"/>
</dbReference>
<evidence type="ECO:0008006" key="4">
    <source>
        <dbReference type="Google" id="ProtNLM"/>
    </source>
</evidence>
<evidence type="ECO:0000256" key="1">
    <source>
        <dbReference type="SAM" id="MobiDB-lite"/>
    </source>
</evidence>
<evidence type="ECO:0000313" key="3">
    <source>
        <dbReference type="Proteomes" id="UP000232883"/>
    </source>
</evidence>
<accession>A0A2K8ZA44</accession>
<feature type="compositionally biased region" description="Polar residues" evidence="1">
    <location>
        <begin position="241"/>
        <end position="250"/>
    </location>
</feature>
<dbReference type="AlphaFoldDB" id="A0A2K8ZA44"/>
<dbReference type="Proteomes" id="UP000232883">
    <property type="component" value="Chromosome"/>
</dbReference>
<dbReference type="InterPro" id="IPR043766">
    <property type="entry name" value="BfmA-like"/>
</dbReference>
<proteinExistence type="predicted"/>
<protein>
    <recommendedName>
        <fullName evidence="4">Mobilization protein</fullName>
    </recommendedName>
</protein>
<dbReference type="KEGG" id="spir:CWM47_35680"/>
<reference evidence="2 3" key="1">
    <citation type="submission" date="2017-11" db="EMBL/GenBank/DDBJ databases">
        <title>Taxonomic description and genome sequences of Spirosoma HA7 sp. nov., isolated from pollen microhabitat of Corylus avellana.</title>
        <authorList>
            <person name="Ambika Manirajan B."/>
            <person name="Suarez C."/>
            <person name="Ratering S."/>
            <person name="Geissler-Plaum R."/>
            <person name="Cardinale M."/>
            <person name="Sylvia S."/>
        </authorList>
    </citation>
    <scope>NUCLEOTIDE SEQUENCE [LARGE SCALE GENOMIC DNA]</scope>
    <source>
        <strain evidence="2 3">HA7</strain>
    </source>
</reference>